<evidence type="ECO:0000259" key="1">
    <source>
        <dbReference type="PROSITE" id="PS51186"/>
    </source>
</evidence>
<name>A0ABW7N1E1_9FLAO</name>
<proteinExistence type="predicted"/>
<dbReference type="InterPro" id="IPR050276">
    <property type="entry name" value="MshD_Acetyltransferase"/>
</dbReference>
<dbReference type="InterPro" id="IPR000182">
    <property type="entry name" value="GNAT_dom"/>
</dbReference>
<dbReference type="PANTHER" id="PTHR43617:SF34">
    <property type="entry name" value="PUTATIVE-RELATED"/>
    <property type="match status" value="1"/>
</dbReference>
<dbReference type="Pfam" id="PF00583">
    <property type="entry name" value="Acetyltransf_1"/>
    <property type="match status" value="1"/>
</dbReference>
<dbReference type="Proteomes" id="UP001610100">
    <property type="component" value="Unassembled WGS sequence"/>
</dbReference>
<dbReference type="EMBL" id="JBAWKB010000005">
    <property type="protein sequence ID" value="MFH6772866.1"/>
    <property type="molecule type" value="Genomic_DNA"/>
</dbReference>
<feature type="domain" description="N-acetyltransferase" evidence="1">
    <location>
        <begin position="23"/>
        <end position="179"/>
    </location>
</feature>
<dbReference type="Gene3D" id="3.40.630.30">
    <property type="match status" value="1"/>
</dbReference>
<dbReference type="PROSITE" id="PS51186">
    <property type="entry name" value="GNAT"/>
    <property type="match status" value="1"/>
</dbReference>
<evidence type="ECO:0000313" key="2">
    <source>
        <dbReference type="EMBL" id="MFH6772866.1"/>
    </source>
</evidence>
<dbReference type="PANTHER" id="PTHR43617">
    <property type="entry name" value="L-AMINO ACID N-ACETYLTRANSFERASE"/>
    <property type="match status" value="1"/>
</dbReference>
<keyword evidence="3" id="KW-1185">Reference proteome</keyword>
<comment type="caution">
    <text evidence="2">The sequence shown here is derived from an EMBL/GenBank/DDBJ whole genome shotgun (WGS) entry which is preliminary data.</text>
</comment>
<dbReference type="RefSeq" id="WP_344742112.1">
    <property type="nucleotide sequence ID" value="NZ_BAABAY010000007.1"/>
</dbReference>
<protein>
    <submittedName>
        <fullName evidence="2">GNAT family N-acetyltransferase</fullName>
    </submittedName>
</protein>
<organism evidence="2 3">
    <name type="scientific">Gaetbulibacter aestuarii</name>
    <dbReference type="NCBI Taxonomy" id="1502358"/>
    <lineage>
        <taxon>Bacteria</taxon>
        <taxon>Pseudomonadati</taxon>
        <taxon>Bacteroidota</taxon>
        <taxon>Flavobacteriia</taxon>
        <taxon>Flavobacteriales</taxon>
        <taxon>Flavobacteriaceae</taxon>
        <taxon>Gaetbulibacter</taxon>
    </lineage>
</organism>
<evidence type="ECO:0000313" key="3">
    <source>
        <dbReference type="Proteomes" id="UP001610100"/>
    </source>
</evidence>
<sequence>MIQVTNHLFLTPIDNQHQKTLMELMKQIYPPPYKHLWVNEDSSWYLEKCFSKENLITELKEKDSFYSFVIFKQQPIGILRFVYNSQIPDPGNSKGVFLHRLYLHPDFHGKGIAQNLMGFVEEEAIQNDNHFIWLKAMDTQMQAIKFYKKLGFKTIGTERLDFKLMLRDFRGMIVMKKAL</sequence>
<dbReference type="CDD" id="cd04301">
    <property type="entry name" value="NAT_SF"/>
    <property type="match status" value="1"/>
</dbReference>
<reference evidence="2 3" key="1">
    <citation type="submission" date="2024-02" db="EMBL/GenBank/DDBJ databases">
        <title>A Gaetbulibacter species isolated from tidal flats and genomic insights of their niches.</title>
        <authorList>
            <person name="Ye Y."/>
        </authorList>
    </citation>
    <scope>NUCLEOTIDE SEQUENCE [LARGE SCALE GENOMIC DNA]</scope>
    <source>
        <strain evidence="2 3">KYW382</strain>
    </source>
</reference>
<gene>
    <name evidence="2" type="ORF">V8G58_13065</name>
</gene>
<dbReference type="InterPro" id="IPR016181">
    <property type="entry name" value="Acyl_CoA_acyltransferase"/>
</dbReference>
<dbReference type="SUPFAM" id="SSF55729">
    <property type="entry name" value="Acyl-CoA N-acyltransferases (Nat)"/>
    <property type="match status" value="1"/>
</dbReference>
<accession>A0ABW7N1E1</accession>